<dbReference type="PANTHER" id="PTHR13445:SF3">
    <property type="entry name" value="U5 SMALL NUCLEAR RIBONUCLEOPROTEIN TSSC4"/>
    <property type="match status" value="1"/>
</dbReference>
<proteinExistence type="inferred from homology"/>
<keyword evidence="5" id="KW-0507">mRNA processing</keyword>
<feature type="compositionally biased region" description="Polar residues" evidence="11">
    <location>
        <begin position="400"/>
        <end position="414"/>
    </location>
</feature>
<keyword evidence="13" id="KW-1185">Reference proteome</keyword>
<evidence type="ECO:0000313" key="12">
    <source>
        <dbReference type="EMBL" id="KAG9446234.1"/>
    </source>
</evidence>
<organism evidence="12 13">
    <name type="scientific">Aristolochia fimbriata</name>
    <name type="common">White veined hardy Dutchman's pipe vine</name>
    <dbReference type="NCBI Taxonomy" id="158543"/>
    <lineage>
        <taxon>Eukaryota</taxon>
        <taxon>Viridiplantae</taxon>
        <taxon>Streptophyta</taxon>
        <taxon>Embryophyta</taxon>
        <taxon>Tracheophyta</taxon>
        <taxon>Spermatophyta</taxon>
        <taxon>Magnoliopsida</taxon>
        <taxon>Magnoliidae</taxon>
        <taxon>Piperales</taxon>
        <taxon>Aristolochiaceae</taxon>
        <taxon>Aristolochia</taxon>
    </lineage>
</organism>
<feature type="region of interest" description="Disordered" evidence="11">
    <location>
        <begin position="20"/>
        <end position="140"/>
    </location>
</feature>
<dbReference type="PANTHER" id="PTHR13445">
    <property type="entry name" value="TUMOR SUPPRESSING SUBTRANSFERABLE CANDIDATE 4 TSSC4"/>
    <property type="match status" value="1"/>
</dbReference>
<feature type="region of interest" description="Disordered" evidence="11">
    <location>
        <begin position="330"/>
        <end position="423"/>
    </location>
</feature>
<comment type="caution">
    <text evidence="12">The sequence shown here is derived from an EMBL/GenBank/DDBJ whole genome shotgun (WGS) entry which is preliminary data.</text>
</comment>
<dbReference type="GO" id="GO:0008380">
    <property type="term" value="P:RNA splicing"/>
    <property type="evidence" value="ECO:0007669"/>
    <property type="project" value="UniProtKB-KW"/>
</dbReference>
<dbReference type="InterPro" id="IPR029338">
    <property type="entry name" value="TSSC4"/>
</dbReference>
<keyword evidence="4" id="KW-0963">Cytoplasm</keyword>
<dbReference type="EMBL" id="JAINDJ010000005">
    <property type="protein sequence ID" value="KAG9446234.1"/>
    <property type="molecule type" value="Genomic_DNA"/>
</dbReference>
<feature type="compositionally biased region" description="Polar residues" evidence="11">
    <location>
        <begin position="20"/>
        <end position="36"/>
    </location>
</feature>
<evidence type="ECO:0000256" key="4">
    <source>
        <dbReference type="ARBA" id="ARBA00022490"/>
    </source>
</evidence>
<comment type="function">
    <text evidence="10">Protein associated with the U5 snRNP, during its maturation and its post-splicing recycling and which is required for spliceosomal tri-snRNP complex assembly in the nucleus. Has a molecular sequestering activity and transiently hinders SNRNP200 binding sites for constitutive splicing factors that intervene later during the assembly of the spliceosome and splicing. Together with its molecular sequestering activity, may also function as a molecular adapter and placeholder, coordinating the assembly of the U5 snRNP and its association with the U4/U6 di-snRNP.</text>
</comment>
<keyword evidence="6" id="KW-0747">Spliceosome</keyword>
<reference evidence="12 13" key="1">
    <citation type="submission" date="2021-07" db="EMBL/GenBank/DDBJ databases">
        <title>The Aristolochia fimbriata genome: insights into angiosperm evolution, floral development and chemical biosynthesis.</title>
        <authorList>
            <person name="Jiao Y."/>
        </authorList>
    </citation>
    <scope>NUCLEOTIDE SEQUENCE [LARGE SCALE GENOMIC DNA]</scope>
    <source>
        <strain evidence="12">IBCAS-2021</strain>
        <tissue evidence="12">Leaf</tissue>
    </source>
</reference>
<evidence type="ECO:0000256" key="8">
    <source>
        <dbReference type="ARBA" id="ARBA00023242"/>
    </source>
</evidence>
<evidence type="ECO:0000256" key="7">
    <source>
        <dbReference type="ARBA" id="ARBA00023187"/>
    </source>
</evidence>
<feature type="compositionally biased region" description="Acidic residues" evidence="11">
    <location>
        <begin position="80"/>
        <end position="92"/>
    </location>
</feature>
<sequence>MDDDFKLRVDKVFGSLLQPQTVSSDFSHHSPWTVSNEEIERRKWRRERGSPDRDDLPCASFGGFFSDDNRREPRDLSKDLEEEDLDDLDDEGQASGGDLLDAEKEETEIRNSIGLDATLDNEDEEDEYDKVASGREDTGDRLYMRDVNKSRSYFDSYETISDDLFEDNKNFGRDPRADHLAASARLKEDGKTADTFDVPDSFDKRIPDVVELQEQPTENGGNVKSILKRKVAQMESKPKKRVRFDPECKEKDLADDSKNNELMESTSVAEMDDMAGVAPKCSDYVQQASYVPDYLRNPQNYTCYTLDSTEEADDESNKQAFRDLCDMMKKSSSSLPESDTLAVPPTSVTFTPRKRVTDPTPANNSSGMEDSHSRVMCPVGIAAIEQPESEACAMDEDDVPTSSVNKSSQKPSRQYRSKVYSAD</sequence>
<accession>A0AAV7EC52</accession>
<feature type="compositionally biased region" description="Basic and acidic residues" evidence="11">
    <location>
        <begin position="47"/>
        <end position="56"/>
    </location>
</feature>
<dbReference type="GO" id="GO:0005681">
    <property type="term" value="C:spliceosomal complex"/>
    <property type="evidence" value="ECO:0007669"/>
    <property type="project" value="UniProtKB-KW"/>
</dbReference>
<evidence type="ECO:0000256" key="1">
    <source>
        <dbReference type="ARBA" id="ARBA00004123"/>
    </source>
</evidence>
<comment type="subcellular location">
    <subcellularLocation>
        <location evidence="2">Cytoplasm</location>
    </subcellularLocation>
    <subcellularLocation>
        <location evidence="1">Nucleus</location>
    </subcellularLocation>
</comment>
<dbReference type="Proteomes" id="UP000825729">
    <property type="component" value="Unassembled WGS sequence"/>
</dbReference>
<evidence type="ECO:0000256" key="3">
    <source>
        <dbReference type="ARBA" id="ARBA00010362"/>
    </source>
</evidence>
<name>A0AAV7EC52_ARIFI</name>
<comment type="similarity">
    <text evidence="3">Belongs to the TSSC4 family.</text>
</comment>
<evidence type="ECO:0000256" key="9">
    <source>
        <dbReference type="ARBA" id="ARBA00035304"/>
    </source>
</evidence>
<feature type="compositionally biased region" description="Acidic residues" evidence="11">
    <location>
        <begin position="119"/>
        <end position="128"/>
    </location>
</feature>
<dbReference type="GO" id="GO:0006397">
    <property type="term" value="P:mRNA processing"/>
    <property type="evidence" value="ECO:0007669"/>
    <property type="project" value="UniProtKB-KW"/>
</dbReference>
<evidence type="ECO:0000313" key="13">
    <source>
        <dbReference type="Proteomes" id="UP000825729"/>
    </source>
</evidence>
<evidence type="ECO:0000256" key="10">
    <source>
        <dbReference type="ARBA" id="ARBA00045970"/>
    </source>
</evidence>
<dbReference type="GO" id="GO:0005737">
    <property type="term" value="C:cytoplasm"/>
    <property type="evidence" value="ECO:0007669"/>
    <property type="project" value="UniProtKB-SubCell"/>
</dbReference>
<evidence type="ECO:0000256" key="11">
    <source>
        <dbReference type="SAM" id="MobiDB-lite"/>
    </source>
</evidence>
<gene>
    <name evidence="12" type="ORF">H6P81_012362</name>
</gene>
<evidence type="ECO:0000256" key="6">
    <source>
        <dbReference type="ARBA" id="ARBA00022728"/>
    </source>
</evidence>
<evidence type="ECO:0000256" key="5">
    <source>
        <dbReference type="ARBA" id="ARBA00022664"/>
    </source>
</evidence>
<keyword evidence="8" id="KW-0539">Nucleus</keyword>
<keyword evidence="7" id="KW-0508">mRNA splicing</keyword>
<evidence type="ECO:0000256" key="2">
    <source>
        <dbReference type="ARBA" id="ARBA00004496"/>
    </source>
</evidence>
<dbReference type="AlphaFoldDB" id="A0AAV7EC52"/>
<protein>
    <recommendedName>
        <fullName evidence="9">U5 small nuclear ribonucleoprotein TSSC4</fullName>
    </recommendedName>
</protein>
<feature type="compositionally biased region" description="Basic and acidic residues" evidence="11">
    <location>
        <begin position="67"/>
        <end position="79"/>
    </location>
</feature>
<feature type="compositionally biased region" description="Basic and acidic residues" evidence="11">
    <location>
        <begin position="129"/>
        <end position="140"/>
    </location>
</feature>